<dbReference type="PANTHER" id="PTHR43217:SF1">
    <property type="entry name" value="SUCCINATE SEMIALDEHYDE DEHYDROGENASE [NAD(P)+] SAD"/>
    <property type="match status" value="1"/>
</dbReference>
<keyword evidence="6" id="KW-1185">Reference proteome</keyword>
<dbReference type="EMBL" id="AP018052">
    <property type="protein sequence ID" value="BAZ92861.1"/>
    <property type="molecule type" value="Genomic_DNA"/>
</dbReference>
<dbReference type="Pfam" id="PF00171">
    <property type="entry name" value="Aldedh"/>
    <property type="match status" value="1"/>
</dbReference>
<evidence type="ECO:0000313" key="5">
    <source>
        <dbReference type="EMBL" id="BAZ92861.1"/>
    </source>
</evidence>
<dbReference type="PANTHER" id="PTHR43217">
    <property type="entry name" value="SUCCINATE SEMIALDEHYDE DEHYDROGENASE [NAD(P)+] SAD"/>
    <property type="match status" value="1"/>
</dbReference>
<dbReference type="InterPro" id="IPR016163">
    <property type="entry name" value="Ald_DH_C"/>
</dbReference>
<dbReference type="GO" id="GO:0004030">
    <property type="term" value="F:aldehyde dehydrogenase [NAD(P)+] activity"/>
    <property type="evidence" value="ECO:0007669"/>
    <property type="project" value="InterPro"/>
</dbReference>
<evidence type="ECO:0000313" key="6">
    <source>
        <dbReference type="Proteomes" id="UP000218765"/>
    </source>
</evidence>
<dbReference type="FunFam" id="3.40.309.10:FF:000010">
    <property type="entry name" value="Gamma-aminobutyraldehyde dehydrogenase"/>
    <property type="match status" value="1"/>
</dbReference>
<dbReference type="CDD" id="cd07100">
    <property type="entry name" value="ALDH_SSADH1_GabD1"/>
    <property type="match status" value="1"/>
</dbReference>
<dbReference type="Proteomes" id="UP000218765">
    <property type="component" value="Chromosome"/>
</dbReference>
<keyword evidence="3" id="KW-0560">Oxidoreductase</keyword>
<dbReference type="InterPro" id="IPR047110">
    <property type="entry name" value="GABD/Sad-like"/>
</dbReference>
<dbReference type="InterPro" id="IPR016161">
    <property type="entry name" value="Ald_DH/histidinol_DH"/>
</dbReference>
<keyword evidence="2" id="KW-0521">NADP</keyword>
<accession>A0A1Z4VMM3</accession>
<dbReference type="OrthoDB" id="9812625at2"/>
<dbReference type="PROSITE" id="PS00070">
    <property type="entry name" value="ALDEHYDE_DEHYDR_CYS"/>
    <property type="match status" value="1"/>
</dbReference>
<reference evidence="5 6" key="1">
    <citation type="submission" date="2017-05" db="EMBL/GenBank/DDBJ databases">
        <title>Thiocyanate degradation by Thiohalobacter thiocyanaticus FOKN1.</title>
        <authorList>
            <person name="Oshiki M."/>
            <person name="Fukushima T."/>
            <person name="Kawano S."/>
            <person name="Nakagawa J."/>
        </authorList>
    </citation>
    <scope>NUCLEOTIDE SEQUENCE [LARGE SCALE GENOMIC DNA]</scope>
    <source>
        <strain evidence="5 6">FOKN1</strain>
    </source>
</reference>
<evidence type="ECO:0000256" key="2">
    <source>
        <dbReference type="ARBA" id="ARBA00022857"/>
    </source>
</evidence>
<name>A0A1Z4VMM3_9GAMM</name>
<sequence length="454" mass="48917">MSFKVVNPANGTVLRVVDSWTEKQLDAALEQAAAAAPDWRALPLAERCRLLTRVGEVLRARREELARTVTGEMGKLIKEARGEVDKCAWVCDYYADNAPAFLADESIETDASRSLVAYQPLGTVLAVMPWNFPLWQVMRFAAPALAVGNTGLLKHASNVPHCAQLLEEVFLEAGVPAGVFTSLMIPSSMVARVIGDPRVHAVTLTGSEPAGKAVAAAAGQHLKKSVLELGGSDAFVILEDADLELAVDQAVASRFLNAGQSCIAAKRFIPVTAIADEFVERFRAKVEELQCGDPMDEATRLAPMARFDLRDDLHQQVVDTLAKGAVAVTGCMPQPGDGAWYQASILDRVEPGMRAYSEELFGPVAIVIRAADEADAVRIANASDFGLGGSVWTRDAARGEQVARRLECGCAFVNSLVKSDPRLPFGGVKRSGYGRELSLLGIREFVNAKTVWVR</sequence>
<dbReference type="Gene3D" id="3.40.605.10">
    <property type="entry name" value="Aldehyde Dehydrogenase, Chain A, domain 1"/>
    <property type="match status" value="1"/>
</dbReference>
<dbReference type="GO" id="GO:0004777">
    <property type="term" value="F:succinate-semialdehyde dehydrogenase (NAD+) activity"/>
    <property type="evidence" value="ECO:0007669"/>
    <property type="project" value="TreeGrafter"/>
</dbReference>
<dbReference type="InterPro" id="IPR044148">
    <property type="entry name" value="ALDH_GabD1-like"/>
</dbReference>
<dbReference type="KEGG" id="ttc:FOKN1_0457"/>
<dbReference type="FunFam" id="3.40.605.10:FF:000012">
    <property type="entry name" value="NAD-dependent succinate-semialdehyde dehydrogenase"/>
    <property type="match status" value="1"/>
</dbReference>
<protein>
    <submittedName>
        <fullName evidence="5">Succinate-semialdehyde dehydrogenase</fullName>
    </submittedName>
</protein>
<dbReference type="InterPro" id="IPR016160">
    <property type="entry name" value="Ald_DH_CS_CYS"/>
</dbReference>
<dbReference type="RefSeq" id="WP_096364321.1">
    <property type="nucleotide sequence ID" value="NZ_AP018052.1"/>
</dbReference>
<feature type="domain" description="Aldehyde dehydrogenase" evidence="4">
    <location>
        <begin position="3"/>
        <end position="451"/>
    </location>
</feature>
<dbReference type="InterPro" id="IPR016162">
    <property type="entry name" value="Ald_DH_N"/>
</dbReference>
<evidence type="ECO:0000256" key="1">
    <source>
        <dbReference type="ARBA" id="ARBA00009986"/>
    </source>
</evidence>
<organism evidence="5 6">
    <name type="scientific">Thiohalobacter thiocyanaticus</name>
    <dbReference type="NCBI Taxonomy" id="585455"/>
    <lineage>
        <taxon>Bacteria</taxon>
        <taxon>Pseudomonadati</taxon>
        <taxon>Pseudomonadota</taxon>
        <taxon>Gammaproteobacteria</taxon>
        <taxon>Thiohalobacterales</taxon>
        <taxon>Thiohalobacteraceae</taxon>
        <taxon>Thiohalobacter</taxon>
    </lineage>
</organism>
<evidence type="ECO:0000256" key="3">
    <source>
        <dbReference type="ARBA" id="ARBA00023002"/>
    </source>
</evidence>
<dbReference type="AlphaFoldDB" id="A0A1Z4VMM3"/>
<dbReference type="InterPro" id="IPR015590">
    <property type="entry name" value="Aldehyde_DH_dom"/>
</dbReference>
<dbReference type="Gene3D" id="3.40.309.10">
    <property type="entry name" value="Aldehyde Dehydrogenase, Chain A, domain 2"/>
    <property type="match status" value="1"/>
</dbReference>
<gene>
    <name evidence="5" type="ORF">FOKN1_0457</name>
</gene>
<comment type="similarity">
    <text evidence="1">Belongs to the aldehyde dehydrogenase family.</text>
</comment>
<proteinExistence type="inferred from homology"/>
<dbReference type="SUPFAM" id="SSF53720">
    <property type="entry name" value="ALDH-like"/>
    <property type="match status" value="1"/>
</dbReference>
<evidence type="ECO:0000259" key="4">
    <source>
        <dbReference type="Pfam" id="PF00171"/>
    </source>
</evidence>